<dbReference type="NCBIfam" id="TIGR02795">
    <property type="entry name" value="tol_pal_ybgF"/>
    <property type="match status" value="1"/>
</dbReference>
<accession>A0A5Q4VDL1</accession>
<comment type="caution">
    <text evidence="2">The sequence shown here is derived from an EMBL/GenBank/DDBJ whole genome shotgun (WGS) entry which is preliminary data.</text>
</comment>
<dbReference type="HAMAP" id="MF_02066">
    <property type="entry name" value="CpoB"/>
    <property type="match status" value="1"/>
</dbReference>
<name>A0A5Q4VDL1_9BACT</name>
<dbReference type="InterPro" id="IPR019734">
    <property type="entry name" value="TPR_rpt"/>
</dbReference>
<dbReference type="Proteomes" id="UP000321899">
    <property type="component" value="Unassembled WGS sequence"/>
</dbReference>
<reference evidence="2 3" key="1">
    <citation type="submission" date="2019-06" db="EMBL/GenBank/DDBJ databases">
        <title>Desulfobotulus mexicanus sp. nov., a novel sulfate-reducing bacterium isolated from the sediment of an alkaline crater lake in Mexico.</title>
        <authorList>
            <person name="Hirschler-Rea A."/>
        </authorList>
    </citation>
    <scope>NUCLEOTIDE SEQUENCE [LARGE SCALE GENOMIC DNA]</scope>
    <source>
        <strain evidence="2 3">PAR22N</strain>
    </source>
</reference>
<evidence type="ECO:0000313" key="2">
    <source>
        <dbReference type="EMBL" id="TYT75053.1"/>
    </source>
</evidence>
<dbReference type="Gene3D" id="1.25.40.10">
    <property type="entry name" value="Tetratricopeptide repeat domain"/>
    <property type="match status" value="1"/>
</dbReference>
<feature type="repeat" description="TPR" evidence="1">
    <location>
        <begin position="204"/>
        <end position="237"/>
    </location>
</feature>
<dbReference type="PROSITE" id="PS50005">
    <property type="entry name" value="TPR"/>
    <property type="match status" value="1"/>
</dbReference>
<dbReference type="EMBL" id="VDMB01000006">
    <property type="protein sequence ID" value="TYT75053.1"/>
    <property type="molecule type" value="Genomic_DNA"/>
</dbReference>
<keyword evidence="1" id="KW-0802">TPR repeat</keyword>
<proteinExistence type="inferred from homology"/>
<dbReference type="RefSeq" id="WP_139447535.1">
    <property type="nucleotide sequence ID" value="NZ_VDMB01000006.1"/>
</dbReference>
<dbReference type="PROSITE" id="PS51257">
    <property type="entry name" value="PROKAR_LIPOPROTEIN"/>
    <property type="match status" value="1"/>
</dbReference>
<gene>
    <name evidence="2" type="primary">ybgF</name>
    <name evidence="2" type="ORF">FIM25_06545</name>
</gene>
<keyword evidence="3" id="KW-1185">Reference proteome</keyword>
<dbReference type="Pfam" id="PF13432">
    <property type="entry name" value="TPR_16"/>
    <property type="match status" value="1"/>
</dbReference>
<organism evidence="2 3">
    <name type="scientific">Desulfobotulus mexicanus</name>
    <dbReference type="NCBI Taxonomy" id="2586642"/>
    <lineage>
        <taxon>Bacteria</taxon>
        <taxon>Pseudomonadati</taxon>
        <taxon>Thermodesulfobacteriota</taxon>
        <taxon>Desulfobacteria</taxon>
        <taxon>Desulfobacterales</taxon>
        <taxon>Desulfobacteraceae</taxon>
        <taxon>Desulfobotulus</taxon>
    </lineage>
</organism>
<dbReference type="SUPFAM" id="SSF48452">
    <property type="entry name" value="TPR-like"/>
    <property type="match status" value="1"/>
</dbReference>
<dbReference type="InterPro" id="IPR034706">
    <property type="entry name" value="CpoB"/>
</dbReference>
<protein>
    <submittedName>
        <fullName evidence="2">Tol-pal system protein YbgF</fullName>
    </submittedName>
</protein>
<dbReference type="InterPro" id="IPR011990">
    <property type="entry name" value="TPR-like_helical_dom_sf"/>
</dbReference>
<dbReference type="GO" id="GO:0051301">
    <property type="term" value="P:cell division"/>
    <property type="evidence" value="ECO:0007669"/>
    <property type="project" value="InterPro"/>
</dbReference>
<dbReference type="InterPro" id="IPR014162">
    <property type="entry name" value="CpoB_C"/>
</dbReference>
<sequence length="287" mass="32826">MIKANGCSIWIFVAAALFFVGCATRHEMIDMDDRIRKMEEYRESRLHMEDDVVGRMGELEARMTAQEQDLRSSFARMRSEMDHMRLAIQELQGSMEESSFRTQGVTEKRNLIAEELAFLKDSLMTLSGRMQHMADYVGFESSAEAVEGKKAAIVEKKGDKPDAPADLDTLYAEAKQAFDNGLLEKARDGFHEILARFPDAKLADNAQFWIGDIYYRENWYEKAILEYQKVIDNYPKGNKVASALLKQGFAFEKLGQKANARLILEELLRKYPGSSESLIAQRKLRQL</sequence>
<dbReference type="OrthoDB" id="13540at2"/>
<dbReference type="Pfam" id="PF13174">
    <property type="entry name" value="TPR_6"/>
    <property type="match status" value="1"/>
</dbReference>
<evidence type="ECO:0000313" key="3">
    <source>
        <dbReference type="Proteomes" id="UP000321899"/>
    </source>
</evidence>
<evidence type="ECO:0000256" key="1">
    <source>
        <dbReference type="PROSITE-ProRule" id="PRU00339"/>
    </source>
</evidence>
<dbReference type="AlphaFoldDB" id="A0A5Q4VDL1"/>